<evidence type="ECO:0000313" key="2">
    <source>
        <dbReference type="EMBL" id="CAJ1940732.1"/>
    </source>
</evidence>
<dbReference type="Proteomes" id="UP001189624">
    <property type="component" value="Chromosome 3"/>
</dbReference>
<dbReference type="Pfam" id="PF22486">
    <property type="entry name" value="MATH_2"/>
    <property type="match status" value="2"/>
</dbReference>
<keyword evidence="3" id="KW-1185">Reference proteome</keyword>
<dbReference type="InterPro" id="IPR002083">
    <property type="entry name" value="MATH/TRAF_dom"/>
</dbReference>
<gene>
    <name evidence="2" type="ORF">AYBTSS11_LOCUS9874</name>
</gene>
<evidence type="ECO:0000313" key="3">
    <source>
        <dbReference type="Proteomes" id="UP001189624"/>
    </source>
</evidence>
<evidence type="ECO:0000259" key="1">
    <source>
        <dbReference type="PROSITE" id="PS50144"/>
    </source>
</evidence>
<dbReference type="CDD" id="cd00121">
    <property type="entry name" value="MATH"/>
    <property type="match status" value="2"/>
</dbReference>
<accession>A0AA86SUZ9</accession>
<dbReference type="EMBL" id="OY731400">
    <property type="protein sequence ID" value="CAJ1940732.1"/>
    <property type="molecule type" value="Genomic_DNA"/>
</dbReference>
<dbReference type="PANTHER" id="PTHR46162">
    <property type="entry name" value="TRAF-LIKE FAMILY PROTEIN"/>
    <property type="match status" value="1"/>
</dbReference>
<feature type="domain" description="MATH" evidence="1">
    <location>
        <begin position="1"/>
        <end position="103"/>
    </location>
</feature>
<name>A0AA86SUZ9_9FABA</name>
<dbReference type="PANTHER" id="PTHR46162:SF2">
    <property type="entry name" value="ANKYRIN REPEAT-CONTAINING PROTEIN-RELATED"/>
    <property type="match status" value="1"/>
</dbReference>
<proteinExistence type="predicted"/>
<reference evidence="2" key="1">
    <citation type="submission" date="2023-10" db="EMBL/GenBank/DDBJ databases">
        <authorList>
            <person name="Domelevo Entfellner J.-B."/>
        </authorList>
    </citation>
    <scope>NUCLEOTIDE SEQUENCE</scope>
</reference>
<feature type="domain" description="MATH" evidence="1">
    <location>
        <begin position="125"/>
        <end position="252"/>
    </location>
</feature>
<sequence>MTVARERHLRKGRVEVKDPTIRALAPPSQNIIRDIAGHIVEVRPFFHFISASTTGRHYSVGKERRFHQMKKEWGIDQFIPLRDFNLVSKGYLVDDTCSFGAEVFVCKDRNRRKGESLVMMKDVIPYKHLYEFDNLSHLNSECCDSKPFNAGNFKWKIKLYPNGKGAELGNYLSLYLAFADPSTLSPTSKIYAQIALRILDQKQAKHHFGKANYWFSASSPENGAPRFMPINSFTNQNSGYLVKESCLVEAEVMILGVVDDFSKIV</sequence>
<dbReference type="SMART" id="SM00061">
    <property type="entry name" value="MATH"/>
    <property type="match status" value="1"/>
</dbReference>
<organism evidence="2 3">
    <name type="scientific">Sphenostylis stenocarpa</name>
    <dbReference type="NCBI Taxonomy" id="92480"/>
    <lineage>
        <taxon>Eukaryota</taxon>
        <taxon>Viridiplantae</taxon>
        <taxon>Streptophyta</taxon>
        <taxon>Embryophyta</taxon>
        <taxon>Tracheophyta</taxon>
        <taxon>Spermatophyta</taxon>
        <taxon>Magnoliopsida</taxon>
        <taxon>eudicotyledons</taxon>
        <taxon>Gunneridae</taxon>
        <taxon>Pentapetalae</taxon>
        <taxon>rosids</taxon>
        <taxon>fabids</taxon>
        <taxon>Fabales</taxon>
        <taxon>Fabaceae</taxon>
        <taxon>Papilionoideae</taxon>
        <taxon>50 kb inversion clade</taxon>
        <taxon>NPAAA clade</taxon>
        <taxon>indigoferoid/millettioid clade</taxon>
        <taxon>Phaseoleae</taxon>
        <taxon>Sphenostylis</taxon>
    </lineage>
</organism>
<dbReference type="Gramene" id="rna-AYBTSS11_LOCUS9874">
    <property type="protein sequence ID" value="CAJ1940732.1"/>
    <property type="gene ID" value="gene-AYBTSS11_LOCUS9874"/>
</dbReference>
<dbReference type="SUPFAM" id="SSF49599">
    <property type="entry name" value="TRAF domain-like"/>
    <property type="match status" value="2"/>
</dbReference>
<protein>
    <recommendedName>
        <fullName evidence="1">MATH domain-containing protein</fullName>
    </recommendedName>
</protein>
<dbReference type="Gene3D" id="2.60.210.10">
    <property type="entry name" value="Apoptosis, Tumor Necrosis Factor Receptor Associated Protein 2, Chain A"/>
    <property type="match status" value="2"/>
</dbReference>
<dbReference type="PROSITE" id="PS50144">
    <property type="entry name" value="MATH"/>
    <property type="match status" value="2"/>
</dbReference>
<dbReference type="AlphaFoldDB" id="A0AA86SUZ9"/>
<dbReference type="InterPro" id="IPR008974">
    <property type="entry name" value="TRAF-like"/>
</dbReference>